<keyword evidence="4 7" id="KW-0812">Transmembrane</keyword>
<dbReference type="PANTHER" id="PTHR30576:SF21">
    <property type="entry name" value="UDP-GLUCOSE:UNDECAPRENYL-PHOSPHATE GLUCOSE-1-PHOSPHATE TRANSFERASE"/>
    <property type="match status" value="1"/>
</dbReference>
<evidence type="ECO:0000256" key="5">
    <source>
        <dbReference type="ARBA" id="ARBA00022989"/>
    </source>
</evidence>
<dbReference type="Pfam" id="PF02397">
    <property type="entry name" value="Bac_transf"/>
    <property type="match status" value="1"/>
</dbReference>
<comment type="caution">
    <text evidence="9">The sequence shown here is derived from an EMBL/GenBank/DDBJ whole genome shotgun (WGS) entry which is preliminary data.</text>
</comment>
<organism evidence="9 10">
    <name type="scientific">Desulfovibrio subterraneus</name>
    <dbReference type="NCBI Taxonomy" id="2718620"/>
    <lineage>
        <taxon>Bacteria</taxon>
        <taxon>Pseudomonadati</taxon>
        <taxon>Thermodesulfobacteriota</taxon>
        <taxon>Desulfovibrionia</taxon>
        <taxon>Desulfovibrionales</taxon>
        <taxon>Desulfovibrionaceae</taxon>
        <taxon>Desulfovibrio</taxon>
    </lineage>
</organism>
<evidence type="ECO:0000256" key="2">
    <source>
        <dbReference type="ARBA" id="ARBA00006464"/>
    </source>
</evidence>
<dbReference type="GO" id="GO:0089702">
    <property type="term" value="F:undecaprenyl-phosphate glucose phosphotransferase activity"/>
    <property type="evidence" value="ECO:0007669"/>
    <property type="project" value="TreeGrafter"/>
</dbReference>
<feature type="transmembrane region" description="Helical" evidence="7">
    <location>
        <begin position="18"/>
        <end position="36"/>
    </location>
</feature>
<dbReference type="PANTHER" id="PTHR30576">
    <property type="entry name" value="COLANIC BIOSYNTHESIS UDP-GLUCOSE LIPID CARRIER TRANSFERASE"/>
    <property type="match status" value="1"/>
</dbReference>
<feature type="transmembrane region" description="Helical" evidence="7">
    <location>
        <begin position="405"/>
        <end position="423"/>
    </location>
</feature>
<keyword evidence="10" id="KW-1185">Reference proteome</keyword>
<evidence type="ECO:0000313" key="9">
    <source>
        <dbReference type="EMBL" id="GFM33190.1"/>
    </source>
</evidence>
<evidence type="ECO:0000256" key="6">
    <source>
        <dbReference type="ARBA" id="ARBA00023136"/>
    </source>
</evidence>
<dbReference type="EMBL" id="BLVO01000013">
    <property type="protein sequence ID" value="GFM33190.1"/>
    <property type="molecule type" value="Genomic_DNA"/>
</dbReference>
<evidence type="ECO:0000256" key="1">
    <source>
        <dbReference type="ARBA" id="ARBA00004141"/>
    </source>
</evidence>
<evidence type="ECO:0000256" key="3">
    <source>
        <dbReference type="ARBA" id="ARBA00022679"/>
    </source>
</evidence>
<feature type="domain" description="Bacterial sugar transferase" evidence="8">
    <location>
        <begin position="239"/>
        <end position="422"/>
    </location>
</feature>
<dbReference type="GO" id="GO:0016020">
    <property type="term" value="C:membrane"/>
    <property type="evidence" value="ECO:0007669"/>
    <property type="project" value="UniProtKB-SubCell"/>
</dbReference>
<dbReference type="NCBIfam" id="TIGR03025">
    <property type="entry name" value="EPS_sugtrans"/>
    <property type="match status" value="1"/>
</dbReference>
<dbReference type="GO" id="GO:0009242">
    <property type="term" value="P:colanic acid biosynthetic process"/>
    <property type="evidence" value="ECO:0007669"/>
    <property type="project" value="TreeGrafter"/>
</dbReference>
<dbReference type="Proteomes" id="UP000503840">
    <property type="component" value="Unassembled WGS sequence"/>
</dbReference>
<dbReference type="NCBIfam" id="TIGR03013">
    <property type="entry name" value="EpsB_2"/>
    <property type="match status" value="1"/>
</dbReference>
<proteinExistence type="inferred from homology"/>
<keyword evidence="3 9" id="KW-0808">Transferase</keyword>
<sequence>MLNALGTDADHARLVTEFSVFCGVVLFASVLANAFVSKRKNSEKEYDIFFSTGLLMLIATSILLMLNQTVGMFGRNAHQMLVVLCCFGLFRCGVEVLSQYWLYLPFLAPMVLVIGNGAQLSQAEDLVLRSNGRFRLKKVVDCSDLTCDQNGLYAITNGKQLHEYLRRERINKVIVSFSERRGAFPVDEILQCRMSGIEVIDAVTFYESMNKKLFIENITPSWFIFSSGFRISTMLRFFKRLLDIGGALFGLVVCLPLFPLVALLIKLDSSGPIFFRQVRVGEGDRLFTIFKLRSMRQDAEVGTGAVWASKDDPRITKLGAFLRKSRLDELPQLINVLRGEMSLVGPRPERPEFVKDLKQEIPFYSERHYMKPGVTGWAQVRYPYGASLQDAVEKLRYDLYYIKNYSLLFDVWVILLTIGVVVFRKGAR</sequence>
<feature type="transmembrane region" description="Helical" evidence="7">
    <location>
        <begin position="48"/>
        <end position="66"/>
    </location>
</feature>
<dbReference type="InterPro" id="IPR003362">
    <property type="entry name" value="Bact_transf"/>
</dbReference>
<keyword evidence="6 7" id="KW-0472">Membrane</keyword>
<comment type="similarity">
    <text evidence="2">Belongs to the bacterial sugar transferase family.</text>
</comment>
<dbReference type="AlphaFoldDB" id="A0A7J0BHK1"/>
<dbReference type="InterPro" id="IPR017464">
    <property type="entry name" value="Sugar_tfrase_EpsB_2"/>
</dbReference>
<gene>
    <name evidence="9" type="ORF">DSM101010T_15550</name>
</gene>
<keyword evidence="5 7" id="KW-1133">Transmembrane helix</keyword>
<accession>A0A7J0BHK1</accession>
<protein>
    <submittedName>
        <fullName evidence="9">Glycosyl transferase</fullName>
    </submittedName>
</protein>
<evidence type="ECO:0000256" key="4">
    <source>
        <dbReference type="ARBA" id="ARBA00022692"/>
    </source>
</evidence>
<evidence type="ECO:0000256" key="7">
    <source>
        <dbReference type="SAM" id="Phobius"/>
    </source>
</evidence>
<comment type="subcellular location">
    <subcellularLocation>
        <location evidence="1">Membrane</location>
        <topology evidence="1">Multi-pass membrane protein</topology>
    </subcellularLocation>
</comment>
<evidence type="ECO:0000259" key="8">
    <source>
        <dbReference type="Pfam" id="PF02397"/>
    </source>
</evidence>
<feature type="transmembrane region" description="Helical" evidence="7">
    <location>
        <begin position="241"/>
        <end position="265"/>
    </location>
</feature>
<name>A0A7J0BHK1_9BACT</name>
<evidence type="ECO:0000313" key="10">
    <source>
        <dbReference type="Proteomes" id="UP000503840"/>
    </source>
</evidence>
<dbReference type="InterPro" id="IPR017475">
    <property type="entry name" value="EPS_sugar_tfrase"/>
</dbReference>
<reference evidence="9 10" key="1">
    <citation type="submission" date="2020-05" db="EMBL/GenBank/DDBJ databases">
        <title>Draft genome sequence of Desulfovibrio sp. strain HN2T.</title>
        <authorList>
            <person name="Ueno A."/>
            <person name="Tamazawa S."/>
            <person name="Tamamura S."/>
            <person name="Murakami T."/>
            <person name="Kiyama T."/>
            <person name="Inomata H."/>
            <person name="Amano Y."/>
            <person name="Miyakawa K."/>
            <person name="Tamaki H."/>
            <person name="Naganuma T."/>
            <person name="Kaneko K."/>
        </authorList>
    </citation>
    <scope>NUCLEOTIDE SEQUENCE [LARGE SCALE GENOMIC DNA]</scope>
    <source>
        <strain evidence="9 10">HN2</strain>
    </source>
</reference>